<dbReference type="Proteomes" id="UP000253772">
    <property type="component" value="Chromosome c1"/>
</dbReference>
<keyword evidence="1" id="KW-0175">Coiled coil</keyword>
<organism evidence="2 3">
    <name type="scientific">Cupriavidus metallidurans</name>
    <dbReference type="NCBI Taxonomy" id="119219"/>
    <lineage>
        <taxon>Bacteria</taxon>
        <taxon>Pseudomonadati</taxon>
        <taxon>Pseudomonadota</taxon>
        <taxon>Betaproteobacteria</taxon>
        <taxon>Burkholderiales</taxon>
        <taxon>Burkholderiaceae</taxon>
        <taxon>Cupriavidus</taxon>
    </lineage>
</organism>
<feature type="coiled-coil region" evidence="1">
    <location>
        <begin position="528"/>
        <end position="590"/>
    </location>
</feature>
<dbReference type="OrthoDB" id="9810371at2"/>
<dbReference type="GO" id="GO:0005524">
    <property type="term" value="F:ATP binding"/>
    <property type="evidence" value="ECO:0007669"/>
    <property type="project" value="UniProtKB-KW"/>
</dbReference>
<keyword evidence="2" id="KW-0067">ATP-binding</keyword>
<evidence type="ECO:0000313" key="3">
    <source>
        <dbReference type="Proteomes" id="UP000253772"/>
    </source>
</evidence>
<evidence type="ECO:0000313" key="2">
    <source>
        <dbReference type="EMBL" id="QBP10033.1"/>
    </source>
</evidence>
<keyword evidence="2" id="KW-0547">Nucleotide-binding</keyword>
<evidence type="ECO:0000256" key="1">
    <source>
        <dbReference type="SAM" id="Coils"/>
    </source>
</evidence>
<dbReference type="Pfam" id="PF12128">
    <property type="entry name" value="DUF3584"/>
    <property type="match status" value="1"/>
</dbReference>
<feature type="coiled-coil region" evidence="1">
    <location>
        <begin position="432"/>
        <end position="481"/>
    </location>
</feature>
<accession>A0A482IQY3</accession>
<gene>
    <name evidence="2" type="ORF">DDF84_009795</name>
</gene>
<feature type="coiled-coil region" evidence="1">
    <location>
        <begin position="658"/>
        <end position="685"/>
    </location>
</feature>
<reference evidence="2 3" key="1">
    <citation type="submission" date="2019-03" db="EMBL/GenBank/DDBJ databases">
        <title>Comparative insights into the high quality Complete genome sequence of highly metal resistant Cupriavidus metallidurans strain BS1 isolated from a gold-copper mine.</title>
        <authorList>
            <person name="Mazhar H.S."/>
            <person name="Rensing C."/>
        </authorList>
    </citation>
    <scope>NUCLEOTIDE SEQUENCE [LARGE SCALE GENOMIC DNA]</scope>
    <source>
        <strain evidence="2 3">BS1</strain>
    </source>
</reference>
<proteinExistence type="predicted"/>
<sequence>MSRKGSSWNIPAKHRDRILLLRVMPATAFVVQRIEPEGRVVYRVRRMYLVNAGTNKQRPSRRISDVDPRGGAAVVGPNGVGKTTTLRLAPLFLGHLPSQIIQAGHGQKSMARFILPTPESAIVFEYQRGASEAHDVRLAVLRARRDNPDAIEYRLFECGFSRALFVDVNGTFLDDEGTTAAAREAGFSFTPKLTTAEYRTIILNLRGNTKDAQKLRTLARSYSFAPRAMPNLDRLVASVVKEHVSFSDLIQVAVSMVHEETGANGPAGGNKLQLKQTKSEINDWIRNRRACEKAFNQSEKVAQIRVSLAKYWKEEHELRLLGAEVHALHASKTVQLGSATDARNEAERIRAQRVDEEQRKHEELSTAVGTVHGAQRTANTAYQNEEYTRKQFEDERAEHWAARQGEVPGLKAKRDKLVNEQSLYVARFSSTKAAIDEEIHTARERLVAARDKSVAGVEALAEEAKQRHEAASQVVAEQKEKALDAARARHSTRQSELAEELTTQSEARAGAQVHLEHVEGPADLREAVAQLHDELAAANEALQGAMGRESQCQQDLTDTRIDSERIEREHGRAKSEAADELRQIQSLEQQLSPDDGTLMAALRKRPRHDWEALAKIVDPLLLTRNDLRPSFDADADPSVILGWSFDLEKIGLPSWADEEEIRRRLSAAQQRYTAAQQQIDDLRARQESAVKLVAAADGQLRVAKAEVSVASRNKTNRSESLERVQKALSTARQQEHDKWNAEVKRLNAAIDSARGKQSEHVRHSDAELRSVAKRFDDQIWAMDVAHKKEVGGFKASADEIRSRAQADLTSLENQRSQKLKEANIDPDKIKGWDKEKAEIDGALDAIQDKAPLVARWRDWMNANGPLKLVQLQETLGLANTAVSQATQALQAHEAACRTTEKAYTAERAALDKTVDALTDECRRLRPVCDELPRHASAQVSIQPEMSATEMMTTVDTARHRLQETKRQVGHLANGVRNVLTAHESDVKDFVEKSLSEVVSGDSIDQANALAMCHQKIPTEIVSNLNNTLRAILDTIEYFYGAILGFETEIKRFNKRLAEGLHAVEHFERVKGLQIEMVTDFSTLGFVDRLEAVSRYAANTHITLGRVSTRTEVPDVQAEIVLQEFANALSSGGRIDVDLSSHIRIQGRVFENEIEKVFQREAELENVSSNGLTSIILITLLIGMLNMIRGKDELYVTWVTDEVGKFDGPNFVALMDMLRDNYIDVITASPDLNPRHYRRFAQRYRFEDMGVIRMFAPQSQALAHGPTAAGAGAGAAAGDVSEEAVL</sequence>
<feature type="coiled-coil region" evidence="1">
    <location>
        <begin position="794"/>
        <end position="821"/>
    </location>
</feature>
<name>A0A482IQY3_9BURK</name>
<dbReference type="InterPro" id="IPR021979">
    <property type="entry name" value="DUF3584"/>
</dbReference>
<protein>
    <submittedName>
        <fullName evidence="2">ATP-binding protein</fullName>
    </submittedName>
</protein>
<dbReference type="EMBL" id="CP037900">
    <property type="protein sequence ID" value="QBP10033.1"/>
    <property type="molecule type" value="Genomic_DNA"/>
</dbReference>